<accession>A0A1I1MTX0</accession>
<evidence type="ECO:0000313" key="3">
    <source>
        <dbReference type="EMBL" id="SFC88887.1"/>
    </source>
</evidence>
<feature type="transmembrane region" description="Helical" evidence="1">
    <location>
        <begin position="32"/>
        <end position="53"/>
    </location>
</feature>
<evidence type="ECO:0000256" key="1">
    <source>
        <dbReference type="SAM" id="Phobius"/>
    </source>
</evidence>
<name>A0A1I1MTX0_9CLOT</name>
<dbReference type="PROSITE" id="PS50965">
    <property type="entry name" value="NERD"/>
    <property type="match status" value="1"/>
</dbReference>
<dbReference type="PROSITE" id="PS51257">
    <property type="entry name" value="PROKAR_LIPOPROTEIN"/>
    <property type="match status" value="1"/>
</dbReference>
<keyword evidence="4" id="KW-1185">Reference proteome</keyword>
<proteinExistence type="predicted"/>
<keyword evidence="1" id="KW-0812">Transmembrane</keyword>
<reference evidence="3 4" key="1">
    <citation type="submission" date="2016-10" db="EMBL/GenBank/DDBJ databases">
        <authorList>
            <person name="de Groot N.N."/>
        </authorList>
    </citation>
    <scope>NUCLEOTIDE SEQUENCE [LARGE SCALE GENOMIC DNA]</scope>
    <source>
        <strain evidence="3 4">DSM 12992</strain>
    </source>
</reference>
<sequence length="268" mass="30908">MKFLRNILQLILIVIITIGCKEIANFLNSKNWTIAVTIIYVGILVYILLKDLFIAKRKDKMIRIAGEEGESKVKNVLKSLDKKSYKVMSGFYLKGNSLTQELDSIVISKKGIFNIEVKNFSGNITINKSGEWTRIKNNKVETLKNPKEQVERHHKVIKEVVGSEVKVVDILVIANNKATLSIKGNTNFKILLYEELDEYINNYKSDSSYNMEELEKKILKRKTGDSSIMGYKEKTNRTSFDKIVFYTKCICVASCVIYFLWNIIYKFN</sequence>
<keyword evidence="1" id="KW-1133">Transmembrane helix</keyword>
<evidence type="ECO:0000313" key="4">
    <source>
        <dbReference type="Proteomes" id="UP000199263"/>
    </source>
</evidence>
<dbReference type="RefSeq" id="WP_175559961.1">
    <property type="nucleotide sequence ID" value="NZ_FOMG01000012.1"/>
</dbReference>
<dbReference type="Proteomes" id="UP000199263">
    <property type="component" value="Unassembled WGS sequence"/>
</dbReference>
<organism evidence="3 4">
    <name type="scientific">Clostridium uliginosum</name>
    <dbReference type="NCBI Taxonomy" id="119641"/>
    <lineage>
        <taxon>Bacteria</taxon>
        <taxon>Bacillati</taxon>
        <taxon>Bacillota</taxon>
        <taxon>Clostridia</taxon>
        <taxon>Eubacteriales</taxon>
        <taxon>Clostridiaceae</taxon>
        <taxon>Clostridium</taxon>
    </lineage>
</organism>
<keyword evidence="1" id="KW-0472">Membrane</keyword>
<dbReference type="Pfam" id="PF08378">
    <property type="entry name" value="NERD"/>
    <property type="match status" value="1"/>
</dbReference>
<dbReference type="InterPro" id="IPR011528">
    <property type="entry name" value="NERD"/>
</dbReference>
<protein>
    <submittedName>
        <fullName evidence="3">Nuclease-related domain-containing protein</fullName>
    </submittedName>
</protein>
<dbReference type="AlphaFoldDB" id="A0A1I1MTX0"/>
<dbReference type="EMBL" id="FOMG01000012">
    <property type="protein sequence ID" value="SFC88887.1"/>
    <property type="molecule type" value="Genomic_DNA"/>
</dbReference>
<evidence type="ECO:0000259" key="2">
    <source>
        <dbReference type="PROSITE" id="PS50965"/>
    </source>
</evidence>
<feature type="domain" description="NERD" evidence="2">
    <location>
        <begin position="65"/>
        <end position="180"/>
    </location>
</feature>
<feature type="transmembrane region" description="Helical" evidence="1">
    <location>
        <begin position="7"/>
        <end position="26"/>
    </location>
</feature>
<feature type="transmembrane region" description="Helical" evidence="1">
    <location>
        <begin position="243"/>
        <end position="264"/>
    </location>
</feature>
<gene>
    <name evidence="3" type="ORF">SAMN05421842_11252</name>
</gene>